<evidence type="ECO:0000313" key="1">
    <source>
        <dbReference type="EMBL" id="JAD34363.1"/>
    </source>
</evidence>
<accession>A0A0A8Z9J5</accession>
<dbReference type="AlphaFoldDB" id="A0A0A8Z9J5"/>
<sequence length="42" mass="4681">MLITIPPLNLVSIAAISLIFSFGKLSQQTCTVSWNFQCICMF</sequence>
<organism evidence="1">
    <name type="scientific">Arundo donax</name>
    <name type="common">Giant reed</name>
    <name type="synonym">Donax arundinaceus</name>
    <dbReference type="NCBI Taxonomy" id="35708"/>
    <lineage>
        <taxon>Eukaryota</taxon>
        <taxon>Viridiplantae</taxon>
        <taxon>Streptophyta</taxon>
        <taxon>Embryophyta</taxon>
        <taxon>Tracheophyta</taxon>
        <taxon>Spermatophyta</taxon>
        <taxon>Magnoliopsida</taxon>
        <taxon>Liliopsida</taxon>
        <taxon>Poales</taxon>
        <taxon>Poaceae</taxon>
        <taxon>PACMAD clade</taxon>
        <taxon>Arundinoideae</taxon>
        <taxon>Arundineae</taxon>
        <taxon>Arundo</taxon>
    </lineage>
</organism>
<name>A0A0A8Z9J5_ARUDO</name>
<dbReference type="EMBL" id="GBRH01263532">
    <property type="protein sequence ID" value="JAD34363.1"/>
    <property type="molecule type" value="Transcribed_RNA"/>
</dbReference>
<proteinExistence type="predicted"/>
<reference evidence="1" key="1">
    <citation type="submission" date="2014-09" db="EMBL/GenBank/DDBJ databases">
        <authorList>
            <person name="Magalhaes I.L.F."/>
            <person name="Oliveira U."/>
            <person name="Santos F.R."/>
            <person name="Vidigal T.H.D.A."/>
            <person name="Brescovit A.D."/>
            <person name="Santos A.J."/>
        </authorList>
    </citation>
    <scope>NUCLEOTIDE SEQUENCE</scope>
    <source>
        <tissue evidence="1">Shoot tissue taken approximately 20 cm above the soil surface</tissue>
    </source>
</reference>
<protein>
    <submittedName>
        <fullName evidence="1">Uncharacterized protein</fullName>
    </submittedName>
</protein>
<reference evidence="1" key="2">
    <citation type="journal article" date="2015" name="Data Brief">
        <title>Shoot transcriptome of the giant reed, Arundo donax.</title>
        <authorList>
            <person name="Barrero R.A."/>
            <person name="Guerrero F.D."/>
            <person name="Moolhuijzen P."/>
            <person name="Goolsby J.A."/>
            <person name="Tidwell J."/>
            <person name="Bellgard S.E."/>
            <person name="Bellgard M.I."/>
        </authorList>
    </citation>
    <scope>NUCLEOTIDE SEQUENCE</scope>
    <source>
        <tissue evidence="1">Shoot tissue taken approximately 20 cm above the soil surface</tissue>
    </source>
</reference>